<evidence type="ECO:0000256" key="1">
    <source>
        <dbReference type="ARBA" id="ARBA00004651"/>
    </source>
</evidence>
<dbReference type="InterPro" id="IPR050429">
    <property type="entry name" value="PTS_Glucose_EIICBA"/>
</dbReference>
<dbReference type="GO" id="GO:0008982">
    <property type="term" value="F:protein-N(PI)-phosphohistidine-sugar phosphotransferase activity"/>
    <property type="evidence" value="ECO:0007669"/>
    <property type="project" value="InterPro"/>
</dbReference>
<dbReference type="PROSITE" id="PS01035">
    <property type="entry name" value="PTS_EIIB_TYPE_1_CYS"/>
    <property type="match status" value="1"/>
</dbReference>
<dbReference type="GO" id="GO:0005886">
    <property type="term" value="C:plasma membrane"/>
    <property type="evidence" value="ECO:0007669"/>
    <property type="project" value="UniProtKB-SubCell"/>
</dbReference>
<reference evidence="15 16" key="1">
    <citation type="submission" date="2014-09" db="EMBL/GenBank/DDBJ databases">
        <authorList>
            <person name="Hornung B.V."/>
        </authorList>
    </citation>
    <scope>NUCLEOTIDE SEQUENCE [LARGE SCALE GENOMIC DNA]</scope>
    <source>
        <strain evidence="15 16">FRIFI</strain>
    </source>
</reference>
<evidence type="ECO:0000256" key="7">
    <source>
        <dbReference type="ARBA" id="ARBA00022692"/>
    </source>
</evidence>
<dbReference type="Pfam" id="PF00367">
    <property type="entry name" value="PTS_EIIB"/>
    <property type="match status" value="1"/>
</dbReference>
<dbReference type="NCBIfam" id="TIGR00826">
    <property type="entry name" value="EIIB_glc"/>
    <property type="match status" value="1"/>
</dbReference>
<accession>A0A2P2BPY4</accession>
<dbReference type="AlphaFoldDB" id="A0A2P2BPY4"/>
<evidence type="ECO:0000313" key="15">
    <source>
        <dbReference type="EMBL" id="CEI72399.1"/>
    </source>
</evidence>
<dbReference type="InterPro" id="IPR010974">
    <property type="entry name" value="PTS_IIBC_nag"/>
</dbReference>
<dbReference type="CDD" id="cd00212">
    <property type="entry name" value="PTS_IIB_glc"/>
    <property type="match status" value="1"/>
</dbReference>
<feature type="transmembrane region" description="Helical" evidence="12">
    <location>
        <begin position="348"/>
        <end position="369"/>
    </location>
</feature>
<comment type="subcellular location">
    <subcellularLocation>
        <location evidence="1">Cell membrane</location>
        <topology evidence="1">Multi-pass membrane protein</topology>
    </subcellularLocation>
</comment>
<dbReference type="PANTHER" id="PTHR30009">
    <property type="entry name" value="CYTOCHROME C-TYPE SYNTHESIS PROTEIN AND PTS TRANSMEMBRANE COMPONENT"/>
    <property type="match status" value="1"/>
</dbReference>
<keyword evidence="9 12" id="KW-1133">Transmembrane helix</keyword>
<keyword evidence="8" id="KW-0418">Kinase</keyword>
<dbReference type="EC" id="2.7.1.69" evidence="15"/>
<dbReference type="RefSeq" id="WP_166505080.1">
    <property type="nucleotide sequence ID" value="NZ_LN650648.1"/>
</dbReference>
<evidence type="ECO:0000256" key="6">
    <source>
        <dbReference type="ARBA" id="ARBA00022683"/>
    </source>
</evidence>
<evidence type="ECO:0000259" key="13">
    <source>
        <dbReference type="PROSITE" id="PS51098"/>
    </source>
</evidence>
<proteinExistence type="predicted"/>
<feature type="transmembrane region" description="Helical" evidence="12">
    <location>
        <begin position="295"/>
        <end position="317"/>
    </location>
</feature>
<dbReference type="PANTHER" id="PTHR30009:SF4">
    <property type="entry name" value="PTS SYSTEM N-ACETYLGLUCOSAMINE-SPECIFIC EIICBA COMPONENT"/>
    <property type="match status" value="1"/>
</dbReference>
<feature type="domain" description="PTS EIIB type-1" evidence="13">
    <location>
        <begin position="401"/>
        <end position="479"/>
    </location>
</feature>
<dbReference type="GO" id="GO:0016301">
    <property type="term" value="F:kinase activity"/>
    <property type="evidence" value="ECO:0007669"/>
    <property type="project" value="UniProtKB-KW"/>
</dbReference>
<evidence type="ECO:0000256" key="10">
    <source>
        <dbReference type="ARBA" id="ARBA00023136"/>
    </source>
</evidence>
<name>A0A2P2BPY4_9FIRM</name>
<evidence type="ECO:0000256" key="3">
    <source>
        <dbReference type="ARBA" id="ARBA00022475"/>
    </source>
</evidence>
<dbReference type="GO" id="GO:0090563">
    <property type="term" value="F:protein-phosphocysteine-sugar phosphotransferase activity"/>
    <property type="evidence" value="ECO:0007669"/>
    <property type="project" value="TreeGrafter"/>
</dbReference>
<keyword evidence="2" id="KW-0813">Transport</keyword>
<dbReference type="InterPro" id="IPR001996">
    <property type="entry name" value="PTS_IIB_1"/>
</dbReference>
<dbReference type="GO" id="GO:0015764">
    <property type="term" value="P:N-acetylglucosamine transport"/>
    <property type="evidence" value="ECO:0007669"/>
    <property type="project" value="TreeGrafter"/>
</dbReference>
<feature type="active site" description="Phosphocysteine intermediate; for EIIB activity" evidence="11">
    <location>
        <position position="423"/>
    </location>
</feature>
<keyword evidence="5 15" id="KW-0808">Transferase</keyword>
<dbReference type="GO" id="GO:0009401">
    <property type="term" value="P:phosphoenolpyruvate-dependent sugar phosphotransferase system"/>
    <property type="evidence" value="ECO:0007669"/>
    <property type="project" value="UniProtKB-KW"/>
</dbReference>
<feature type="transmembrane region" description="Helical" evidence="12">
    <location>
        <begin position="272"/>
        <end position="289"/>
    </location>
</feature>
<dbReference type="NCBIfam" id="TIGR01998">
    <property type="entry name" value="PTS-II-BC-nag"/>
    <property type="match status" value="1"/>
</dbReference>
<evidence type="ECO:0000259" key="14">
    <source>
        <dbReference type="PROSITE" id="PS51103"/>
    </source>
</evidence>
<dbReference type="SUPFAM" id="SSF55604">
    <property type="entry name" value="Glucose permease domain IIB"/>
    <property type="match status" value="1"/>
</dbReference>
<dbReference type="KEGG" id="rhom:FRIFI_0856"/>
<dbReference type="GO" id="GO:0015572">
    <property type="term" value="F:N-acetylglucosamine transmembrane transporter activity"/>
    <property type="evidence" value="ECO:0007669"/>
    <property type="project" value="InterPro"/>
</dbReference>
<feature type="transmembrane region" description="Helical" evidence="12">
    <location>
        <begin position="239"/>
        <end position="265"/>
    </location>
</feature>
<feature type="transmembrane region" description="Helical" evidence="12">
    <location>
        <begin position="108"/>
        <end position="130"/>
    </location>
</feature>
<dbReference type="InterPro" id="IPR018113">
    <property type="entry name" value="PTrfase_EIIB_Cys"/>
</dbReference>
<evidence type="ECO:0000256" key="4">
    <source>
        <dbReference type="ARBA" id="ARBA00022597"/>
    </source>
</evidence>
<keyword evidence="7 12" id="KW-0812">Transmembrane</keyword>
<gene>
    <name evidence="15" type="ORF">FRIFI_0856</name>
</gene>
<evidence type="ECO:0000256" key="8">
    <source>
        <dbReference type="ARBA" id="ARBA00022777"/>
    </source>
</evidence>
<feature type="transmembrane region" description="Helical" evidence="12">
    <location>
        <begin position="324"/>
        <end position="342"/>
    </location>
</feature>
<dbReference type="InterPro" id="IPR003352">
    <property type="entry name" value="PTS_EIIC"/>
</dbReference>
<evidence type="ECO:0000256" key="2">
    <source>
        <dbReference type="ARBA" id="ARBA00022448"/>
    </source>
</evidence>
<feature type="domain" description="PTS EIIC type-1" evidence="14">
    <location>
        <begin position="1"/>
        <end position="381"/>
    </location>
</feature>
<dbReference type="Proteomes" id="UP000245695">
    <property type="component" value="Chromosome 1"/>
</dbReference>
<evidence type="ECO:0000256" key="12">
    <source>
        <dbReference type="SAM" id="Phobius"/>
    </source>
</evidence>
<evidence type="ECO:0000256" key="11">
    <source>
        <dbReference type="PROSITE-ProRule" id="PRU00421"/>
    </source>
</evidence>
<dbReference type="GO" id="GO:0019866">
    <property type="term" value="C:organelle inner membrane"/>
    <property type="evidence" value="ECO:0007669"/>
    <property type="project" value="InterPro"/>
</dbReference>
<feature type="transmembrane region" description="Helical" evidence="12">
    <location>
        <begin position="12"/>
        <end position="29"/>
    </location>
</feature>
<keyword evidence="16" id="KW-1185">Reference proteome</keyword>
<evidence type="ECO:0000256" key="9">
    <source>
        <dbReference type="ARBA" id="ARBA00022989"/>
    </source>
</evidence>
<feature type="transmembrane region" description="Helical" evidence="12">
    <location>
        <begin position="49"/>
        <end position="73"/>
    </location>
</feature>
<feature type="transmembrane region" description="Helical" evidence="12">
    <location>
        <begin position="176"/>
        <end position="194"/>
    </location>
</feature>
<dbReference type="EMBL" id="LN650648">
    <property type="protein sequence ID" value="CEI72399.1"/>
    <property type="molecule type" value="Genomic_DNA"/>
</dbReference>
<dbReference type="Gene3D" id="3.30.1360.60">
    <property type="entry name" value="Glucose permease domain IIB"/>
    <property type="match status" value="1"/>
</dbReference>
<organism evidence="15 16">
    <name type="scientific">Romboutsia hominis</name>
    <dbReference type="NCBI Taxonomy" id="1507512"/>
    <lineage>
        <taxon>Bacteria</taxon>
        <taxon>Bacillati</taxon>
        <taxon>Bacillota</taxon>
        <taxon>Clostridia</taxon>
        <taxon>Peptostreptococcales</taxon>
        <taxon>Peptostreptococcaceae</taxon>
        <taxon>Romboutsia</taxon>
    </lineage>
</organism>
<keyword evidence="6" id="KW-0598">Phosphotransferase system</keyword>
<evidence type="ECO:0000256" key="5">
    <source>
        <dbReference type="ARBA" id="ARBA00022679"/>
    </source>
</evidence>
<dbReference type="InterPro" id="IPR036878">
    <property type="entry name" value="Glu_permease_IIB"/>
</dbReference>
<dbReference type="PROSITE" id="PS51103">
    <property type="entry name" value="PTS_EIIC_TYPE_1"/>
    <property type="match status" value="1"/>
</dbReference>
<evidence type="ECO:0000313" key="16">
    <source>
        <dbReference type="Proteomes" id="UP000245695"/>
    </source>
</evidence>
<keyword evidence="3" id="KW-1003">Cell membrane</keyword>
<feature type="transmembrane region" description="Helical" evidence="12">
    <location>
        <begin position="80"/>
        <end position="102"/>
    </location>
</feature>
<keyword evidence="4" id="KW-0762">Sugar transport</keyword>
<protein>
    <submittedName>
        <fullName evidence="15">PTS system N-acetylglucosamine-specific EIICB component</fullName>
        <ecNumber evidence="15">2.7.1.69</ecNumber>
    </submittedName>
</protein>
<dbReference type="Pfam" id="PF02378">
    <property type="entry name" value="PTS_EIIC"/>
    <property type="match status" value="1"/>
</dbReference>
<dbReference type="PROSITE" id="PS51098">
    <property type="entry name" value="PTS_EIIB_TYPE_1"/>
    <property type="match status" value="1"/>
</dbReference>
<sequence length="479" mass="51429">MLKFLQRIGKSLMLPIAALPIAGIMLRIGQPDVIKALYAVPFMSQILPFFGAAGSALFDNLPLLFALGVAVGLSDDQNGASALAGVISYLTLTNVTTKYWGINFAPEIASTLNISFLGGILAGLIGGLSYNRYRKVQLPEFLAFFGGRRAVPIMSGLISAIVAIPLAIVWPSIQAFLGDISAAIAGFGAMGAALYGFFNRLLIPMGLHHVFNSFFWFQLGNFNGTTGDLNRFFAGDPTAGHFMAGFFPVMMFGLPAIAFAIYCAAKKEKKKAVAGMLLSLGLTALLTGVTEPLEFLFIFLSPALLVAHAILTAISMFITDSLGVLHGFTFSAGAIDYLLNFNLATNPIYILLVGLGIGALYFVVFYFLIVKLDLPTPGREDDDELSSNPIQNSEVAATSEDEISRKYIEYLGGDENIIKVENCATRLRLELVDTNKMNEKGLKSLGVKGVVKLSKTSAQVIVGTKVEFVADGINESLRK</sequence>
<feature type="transmembrane region" description="Helical" evidence="12">
    <location>
        <begin position="150"/>
        <end position="170"/>
    </location>
</feature>
<dbReference type="InterPro" id="IPR013013">
    <property type="entry name" value="PTS_EIIC_1"/>
</dbReference>
<keyword evidence="10 12" id="KW-0472">Membrane</keyword>